<keyword evidence="3 6" id="KW-0808">Transferase</keyword>
<dbReference type="InterPro" id="IPR050210">
    <property type="entry name" value="tRNA_Adenine-N(6)_MTase"/>
</dbReference>
<protein>
    <recommendedName>
        <fullName evidence="6">tRNA1(Val) (adenine(37)-N6)-methyltransferase</fullName>
        <ecNumber evidence="6">2.1.1.223</ecNumber>
    </recommendedName>
    <alternativeName>
        <fullName evidence="6">tRNA m6A37 methyltransferase</fullName>
    </alternativeName>
</protein>
<evidence type="ECO:0000256" key="2">
    <source>
        <dbReference type="ARBA" id="ARBA00022603"/>
    </source>
</evidence>
<evidence type="ECO:0000256" key="5">
    <source>
        <dbReference type="ARBA" id="ARBA00022694"/>
    </source>
</evidence>
<evidence type="ECO:0000313" key="8">
    <source>
        <dbReference type="EMBL" id="MBE0369515.1"/>
    </source>
</evidence>
<comment type="similarity">
    <text evidence="6">Belongs to the methyltransferase superfamily. tRNA (adenine-N(6)-)-methyltransferase family.</text>
</comment>
<dbReference type="RefSeq" id="WP_192508738.1">
    <property type="nucleotide sequence ID" value="NZ_AQGV01000013.1"/>
</dbReference>
<dbReference type="EC" id="2.1.1.223" evidence="6"/>
<comment type="catalytic activity">
    <reaction evidence="6">
        <text>adenosine(37) in tRNA1(Val) + S-adenosyl-L-methionine = N(6)-methyladenosine(37) in tRNA1(Val) + S-adenosyl-L-homocysteine + H(+)</text>
        <dbReference type="Rhea" id="RHEA:43160"/>
        <dbReference type="Rhea" id="RHEA-COMP:10369"/>
        <dbReference type="Rhea" id="RHEA-COMP:10370"/>
        <dbReference type="ChEBI" id="CHEBI:15378"/>
        <dbReference type="ChEBI" id="CHEBI:57856"/>
        <dbReference type="ChEBI" id="CHEBI:59789"/>
        <dbReference type="ChEBI" id="CHEBI:74411"/>
        <dbReference type="ChEBI" id="CHEBI:74449"/>
        <dbReference type="EC" id="2.1.1.223"/>
    </reaction>
</comment>
<dbReference type="PANTHER" id="PTHR47739:SF1">
    <property type="entry name" value="TRNA1(VAL) (ADENINE(37)-N6)-METHYLTRANSFERASE"/>
    <property type="match status" value="1"/>
</dbReference>
<feature type="domain" description="Methyltransferase small" evidence="7">
    <location>
        <begin position="36"/>
        <end position="115"/>
    </location>
</feature>
<comment type="caution">
    <text evidence="8">The sequence shown here is derived from an EMBL/GenBank/DDBJ whole genome shotgun (WGS) entry which is preliminary data.</text>
</comment>
<comment type="function">
    <text evidence="6">Specifically methylates the adenine in position 37 of tRNA(1)(Val) (anticodon cmo5UAC).</text>
</comment>
<dbReference type="PANTHER" id="PTHR47739">
    <property type="entry name" value="TRNA1(VAL) (ADENINE(37)-N6)-METHYLTRANSFERASE"/>
    <property type="match status" value="1"/>
</dbReference>
<evidence type="ECO:0000259" key="7">
    <source>
        <dbReference type="Pfam" id="PF05175"/>
    </source>
</evidence>
<gene>
    <name evidence="8" type="primary">yfiC</name>
    <name evidence="8" type="ORF">PAUR_a4036</name>
</gene>
<keyword evidence="5 6" id="KW-0819">tRNA processing</keyword>
<proteinExistence type="inferred from homology"/>
<dbReference type="Pfam" id="PF05175">
    <property type="entry name" value="MTS"/>
    <property type="match status" value="1"/>
</dbReference>
<evidence type="ECO:0000256" key="4">
    <source>
        <dbReference type="ARBA" id="ARBA00022691"/>
    </source>
</evidence>
<organism evidence="8 9">
    <name type="scientific">Pseudoalteromonas aurantia 208</name>
    <dbReference type="NCBI Taxonomy" id="1314867"/>
    <lineage>
        <taxon>Bacteria</taxon>
        <taxon>Pseudomonadati</taxon>
        <taxon>Pseudomonadota</taxon>
        <taxon>Gammaproteobacteria</taxon>
        <taxon>Alteromonadales</taxon>
        <taxon>Pseudoalteromonadaceae</taxon>
        <taxon>Pseudoalteromonas</taxon>
    </lineage>
</organism>
<dbReference type="Proteomes" id="UP000615755">
    <property type="component" value="Unassembled WGS sequence"/>
</dbReference>
<dbReference type="EMBL" id="AQGV01000013">
    <property type="protein sequence ID" value="MBE0369515.1"/>
    <property type="molecule type" value="Genomic_DNA"/>
</dbReference>
<dbReference type="InterPro" id="IPR029063">
    <property type="entry name" value="SAM-dependent_MTases_sf"/>
</dbReference>
<dbReference type="PROSITE" id="PS00092">
    <property type="entry name" value="N6_MTASE"/>
    <property type="match status" value="1"/>
</dbReference>
<keyword evidence="9" id="KW-1185">Reference proteome</keyword>
<accession>A0ABR9EH16</accession>
<reference evidence="8 9" key="1">
    <citation type="submission" date="2015-03" db="EMBL/GenBank/DDBJ databases">
        <title>Genome sequence of Pseudoalteromonas aurantia.</title>
        <authorList>
            <person name="Xie B.-B."/>
            <person name="Rong J.-C."/>
            <person name="Qin Q.-L."/>
            <person name="Zhang Y.-Z."/>
        </authorList>
    </citation>
    <scope>NUCLEOTIDE SEQUENCE [LARGE SCALE GENOMIC DNA]</scope>
    <source>
        <strain evidence="8 9">208</strain>
    </source>
</reference>
<dbReference type="CDD" id="cd02440">
    <property type="entry name" value="AdoMet_MTases"/>
    <property type="match status" value="1"/>
</dbReference>
<keyword evidence="1 6" id="KW-0963">Cytoplasm</keyword>
<sequence>MTSFAFKQFKVQQNKSAMKVSTDGILLGAWANLVGAQRLLDIGTGTGLLALMCKQRNQDLIIDAVEIDAEAVNDARHNISQSPWPDIMVHQCAIQVFESNHTFDCVISNPPYFNNSLKSPDKQRNKARHTDGLSFSELLSAYIQVSHAKSTLTVILPCSEADIFIECGRVMGLYLHRVCNVKMTPNKPVSRRLMEFSLTSCDTTLMSALCVRNSNNTYTPEYIALCRDFYLKM</sequence>
<dbReference type="Gene3D" id="3.40.50.150">
    <property type="entry name" value="Vaccinia Virus protein VP39"/>
    <property type="match status" value="1"/>
</dbReference>
<dbReference type="InterPro" id="IPR022882">
    <property type="entry name" value="tRNA_adenine-N6_MeTrfase"/>
</dbReference>
<evidence type="ECO:0000256" key="1">
    <source>
        <dbReference type="ARBA" id="ARBA00022490"/>
    </source>
</evidence>
<dbReference type="HAMAP" id="MF_01872">
    <property type="entry name" value="tRNA_methyltr_YfiC"/>
    <property type="match status" value="1"/>
</dbReference>
<keyword evidence="2 6" id="KW-0489">Methyltransferase</keyword>
<evidence type="ECO:0000256" key="6">
    <source>
        <dbReference type="HAMAP-Rule" id="MF_01872"/>
    </source>
</evidence>
<comment type="subcellular location">
    <subcellularLocation>
        <location evidence="6">Cytoplasm</location>
    </subcellularLocation>
</comment>
<evidence type="ECO:0000256" key="3">
    <source>
        <dbReference type="ARBA" id="ARBA00022679"/>
    </source>
</evidence>
<name>A0ABR9EH16_9GAMM</name>
<dbReference type="SUPFAM" id="SSF53335">
    <property type="entry name" value="S-adenosyl-L-methionine-dependent methyltransferases"/>
    <property type="match status" value="1"/>
</dbReference>
<dbReference type="InterPro" id="IPR002052">
    <property type="entry name" value="DNA_methylase_N6_adenine_CS"/>
</dbReference>
<evidence type="ECO:0000313" key="9">
    <source>
        <dbReference type="Proteomes" id="UP000615755"/>
    </source>
</evidence>
<dbReference type="InterPro" id="IPR007848">
    <property type="entry name" value="Small_mtfrase_dom"/>
</dbReference>
<keyword evidence="4 6" id="KW-0949">S-adenosyl-L-methionine</keyword>